<feature type="domain" description="Radical SAM core" evidence="9">
    <location>
        <begin position="65"/>
        <end position="287"/>
    </location>
</feature>
<feature type="binding site" evidence="7">
    <location>
        <position position="86"/>
    </location>
    <ligand>
        <name>[4Fe-4S] cluster</name>
        <dbReference type="ChEBI" id="CHEBI:49883"/>
        <note>4Fe-4S-S-AdoMet</note>
    </ligand>
</feature>
<dbReference type="RefSeq" id="WP_167704348.1">
    <property type="nucleotide sequence ID" value="NZ_CP118169.1"/>
</dbReference>
<dbReference type="SMART" id="SM00876">
    <property type="entry name" value="BATS"/>
    <property type="match status" value="1"/>
</dbReference>
<dbReference type="InterPro" id="IPR007197">
    <property type="entry name" value="rSAM"/>
</dbReference>
<dbReference type="Proteomes" id="UP000752013">
    <property type="component" value="Unassembled WGS sequence"/>
</dbReference>
<proteinExistence type="predicted"/>
<evidence type="ECO:0000256" key="1">
    <source>
        <dbReference type="ARBA" id="ARBA00022485"/>
    </source>
</evidence>
<dbReference type="InterPro" id="IPR034422">
    <property type="entry name" value="HydE/PylB-like"/>
</dbReference>
<sequence>MIFDRFYEPVNEATADQVWHLILRLYAGEKLSYTEFLYLVENFPQRLLAPTQRLAVVRRQSIYGKELFIRGLIEISNICAQDCYYCGIRASNHDVSRYAYQYGQLRQTIQRAYDKGYRTIVMQSGESNHFKDSELTHFIRSITKTWPDLVITLSLGQKSREVYQSYFDAGAKRFLLRHETADPTHYAQLHPPKQTLNSRLTCLKQLKEIGFQTGAGFMVGSPYQTSASLAHDLSFIQTFQPQMVGIGPYLNHPQTPFANEPNGDLEHVLTCYALARLIVPEALLPSTTATSSLDPKTGRLRALQSGCNVIMVNLSPPNQREQYTLYANKSYKGDESDEYLALIASDVEKAGMVLTMHQGHHKAHAKSDPIAHAIVSPKPMEPTESSESS</sequence>
<evidence type="ECO:0000256" key="4">
    <source>
        <dbReference type="ARBA" id="ARBA00023004"/>
    </source>
</evidence>
<dbReference type="NCBIfam" id="TIGR03956">
    <property type="entry name" value="rSAM_HydE"/>
    <property type="match status" value="1"/>
</dbReference>
<dbReference type="SFLD" id="SFLDG01060">
    <property type="entry name" value="BATS_domain_containing"/>
    <property type="match status" value="1"/>
</dbReference>
<dbReference type="InterPro" id="IPR006638">
    <property type="entry name" value="Elp3/MiaA/NifB-like_rSAM"/>
</dbReference>
<dbReference type="GO" id="GO:0044272">
    <property type="term" value="P:sulfur compound biosynthetic process"/>
    <property type="evidence" value="ECO:0007669"/>
    <property type="project" value="UniProtKB-ARBA"/>
</dbReference>
<feature type="binding site" evidence="8">
    <location>
        <position position="179"/>
    </location>
    <ligand>
        <name>S-adenosyl-L-methionine</name>
        <dbReference type="ChEBI" id="CHEBI:59789"/>
    </ligand>
</feature>
<keyword evidence="4 7" id="KW-0408">Iron</keyword>
<comment type="cofactor">
    <cofactor evidence="7">
        <name>[4Fe-4S] cluster</name>
        <dbReference type="ChEBI" id="CHEBI:49883"/>
    </cofactor>
    <text evidence="7">Binds 1 [4Fe-4S] cluster. The cluster is coordinated with 3 cysteines and an exchangeable S-adenosyl-L-methionine.</text>
</comment>
<dbReference type="InterPro" id="IPR058240">
    <property type="entry name" value="rSAM_sf"/>
</dbReference>
<feature type="binding site" evidence="7">
    <location>
        <position position="79"/>
    </location>
    <ligand>
        <name>[4Fe-4S] cluster</name>
        <dbReference type="ChEBI" id="CHEBI:49883"/>
        <note>4Fe-4S-S-AdoMet</note>
    </ligand>
</feature>
<protein>
    <submittedName>
        <fullName evidence="10">[FeFe] hydrogenase H-cluster radical SAM maturase HydE</fullName>
    </submittedName>
</protein>
<dbReference type="Pfam" id="PF04055">
    <property type="entry name" value="Radical_SAM"/>
    <property type="match status" value="1"/>
</dbReference>
<keyword evidence="5 7" id="KW-0411">Iron-sulfur</keyword>
<dbReference type="CDD" id="cd01335">
    <property type="entry name" value="Radical_SAM"/>
    <property type="match status" value="1"/>
</dbReference>
<keyword evidence="3" id="KW-0479">Metal-binding</keyword>
<comment type="cofactor">
    <cofactor evidence="6">
        <name>[2Fe-2S] cluster</name>
        <dbReference type="ChEBI" id="CHEBI:190135"/>
    </cofactor>
</comment>
<feature type="binding site" evidence="8">
    <location>
        <position position="154"/>
    </location>
    <ligand>
        <name>(3R)-3-methyl-D-ornithine</name>
        <dbReference type="ChEBI" id="CHEBI:64642"/>
    </ligand>
</feature>
<evidence type="ECO:0000313" key="10">
    <source>
        <dbReference type="EMBL" id="NIZ47680.1"/>
    </source>
</evidence>
<gene>
    <name evidence="10" type="primary">hydE</name>
    <name evidence="10" type="ORF">HCT46_07120</name>
</gene>
<dbReference type="PROSITE" id="PS51918">
    <property type="entry name" value="RADICAL_SAM"/>
    <property type="match status" value="1"/>
</dbReference>
<evidence type="ECO:0000256" key="8">
    <source>
        <dbReference type="PIRSR" id="PIRSR004762-2"/>
    </source>
</evidence>
<feature type="binding site" evidence="8">
    <location>
        <position position="250"/>
    </location>
    <ligand>
        <name>S-adenosyl-L-methionine</name>
        <dbReference type="ChEBI" id="CHEBI:59789"/>
    </ligand>
</feature>
<evidence type="ECO:0000256" key="2">
    <source>
        <dbReference type="ARBA" id="ARBA00022691"/>
    </source>
</evidence>
<dbReference type="PANTHER" id="PTHR43726:SF1">
    <property type="entry name" value="BIOTIN SYNTHASE"/>
    <property type="match status" value="1"/>
</dbReference>
<dbReference type="SFLD" id="SFLDG01280">
    <property type="entry name" value="HydE/PylB-like"/>
    <property type="match status" value="1"/>
</dbReference>
<reference evidence="10" key="1">
    <citation type="submission" date="2020-03" db="EMBL/GenBank/DDBJ databases">
        <title>Spirochaetal bacteria isolated from arthropods constitute a novel genus Entomospira genus novum within the order Spirochaetales.</title>
        <authorList>
            <person name="Grana-Miraglia L."/>
            <person name="Sikutova S."/>
            <person name="Fingerle V."/>
            <person name="Sing A."/>
            <person name="Castillo-Ramirez S."/>
            <person name="Margos G."/>
            <person name="Rudolf I."/>
        </authorList>
    </citation>
    <scope>NUCLEOTIDE SEQUENCE</scope>
    <source>
        <strain evidence="10">BR208</strain>
    </source>
</reference>
<dbReference type="PANTHER" id="PTHR43726">
    <property type="entry name" value="3-METHYLORNITHINE SYNTHASE"/>
    <property type="match status" value="1"/>
</dbReference>
<keyword evidence="1 7" id="KW-0004">4Fe-4S</keyword>
<evidence type="ECO:0000256" key="6">
    <source>
        <dbReference type="ARBA" id="ARBA00034078"/>
    </source>
</evidence>
<comment type="caution">
    <text evidence="10">The sequence shown here is derived from an EMBL/GenBank/DDBJ whole genome shotgun (WGS) entry which is preliminary data.</text>
</comment>
<dbReference type="EMBL" id="JAATLK010000002">
    <property type="protein sequence ID" value="NIZ47680.1"/>
    <property type="molecule type" value="Genomic_DNA"/>
</dbReference>
<keyword evidence="2 7" id="KW-0949">S-adenosyl-L-methionine</keyword>
<dbReference type="Gene3D" id="3.20.20.70">
    <property type="entry name" value="Aldolase class I"/>
    <property type="match status" value="1"/>
</dbReference>
<dbReference type="SMART" id="SM00729">
    <property type="entry name" value="Elp3"/>
    <property type="match status" value="1"/>
</dbReference>
<dbReference type="SUPFAM" id="SSF102114">
    <property type="entry name" value="Radical SAM enzymes"/>
    <property type="match status" value="1"/>
</dbReference>
<dbReference type="PIRSF" id="PIRSF004762">
    <property type="entry name" value="CHP00423"/>
    <property type="match status" value="1"/>
</dbReference>
<dbReference type="InterPro" id="IPR010722">
    <property type="entry name" value="BATS_dom"/>
</dbReference>
<dbReference type="GO" id="GO:0046872">
    <property type="term" value="F:metal ion binding"/>
    <property type="evidence" value="ECO:0007669"/>
    <property type="project" value="UniProtKB-KW"/>
</dbReference>
<organism evidence="10 11">
    <name type="scientific">Entomospira nematocerorum</name>
    <dbReference type="NCBI Taxonomy" id="2719987"/>
    <lineage>
        <taxon>Bacteria</taxon>
        <taxon>Pseudomonadati</taxon>
        <taxon>Spirochaetota</taxon>
        <taxon>Spirochaetia</taxon>
        <taxon>Spirochaetales</taxon>
        <taxon>Spirochaetaceae</taxon>
        <taxon>Entomospira</taxon>
    </lineage>
</organism>
<evidence type="ECO:0000313" key="11">
    <source>
        <dbReference type="Proteomes" id="UP000752013"/>
    </source>
</evidence>
<dbReference type="GO" id="GO:0016740">
    <property type="term" value="F:transferase activity"/>
    <property type="evidence" value="ECO:0007669"/>
    <property type="project" value="TreeGrafter"/>
</dbReference>
<dbReference type="InterPro" id="IPR024021">
    <property type="entry name" value="FeFe-hyd_HydE_rSAM"/>
</dbReference>
<evidence type="ECO:0000256" key="3">
    <source>
        <dbReference type="ARBA" id="ARBA00022723"/>
    </source>
</evidence>
<dbReference type="GO" id="GO:0042364">
    <property type="term" value="P:water-soluble vitamin biosynthetic process"/>
    <property type="evidence" value="ECO:0007669"/>
    <property type="project" value="UniProtKB-ARBA"/>
</dbReference>
<accession>A0A968GG80</accession>
<evidence type="ECO:0000256" key="5">
    <source>
        <dbReference type="ARBA" id="ARBA00023014"/>
    </source>
</evidence>
<evidence type="ECO:0000259" key="9">
    <source>
        <dbReference type="PROSITE" id="PS51918"/>
    </source>
</evidence>
<name>A0A968GG80_9SPIO</name>
<dbReference type="GO" id="GO:0051539">
    <property type="term" value="F:4 iron, 4 sulfur cluster binding"/>
    <property type="evidence" value="ECO:0007669"/>
    <property type="project" value="UniProtKB-KW"/>
</dbReference>
<dbReference type="AlphaFoldDB" id="A0A968GG80"/>
<keyword evidence="11" id="KW-1185">Reference proteome</keyword>
<evidence type="ECO:0000256" key="7">
    <source>
        <dbReference type="PIRSR" id="PIRSR004762-1"/>
    </source>
</evidence>
<dbReference type="SFLD" id="SFLDS00029">
    <property type="entry name" value="Radical_SAM"/>
    <property type="match status" value="1"/>
</dbReference>
<dbReference type="SFLD" id="SFLDF00348">
    <property type="entry name" value="FeFe_hydrogenase_maturase_(Hyd"/>
    <property type="match status" value="1"/>
</dbReference>
<dbReference type="InterPro" id="IPR013785">
    <property type="entry name" value="Aldolase_TIM"/>
</dbReference>
<feature type="binding site" evidence="7">
    <location>
        <position position="83"/>
    </location>
    <ligand>
        <name>[4Fe-4S] cluster</name>
        <dbReference type="ChEBI" id="CHEBI:49883"/>
        <note>4Fe-4S-S-AdoMet</note>
    </ligand>
</feature>
<feature type="binding site" evidence="8">
    <location>
        <position position="199"/>
    </location>
    <ligand>
        <name>S-adenosyl-L-methionine</name>
        <dbReference type="ChEBI" id="CHEBI:59789"/>
    </ligand>
</feature>